<accession>A0A644VJA3</accession>
<proteinExistence type="predicted"/>
<sequence>MLSQEAFAIKKTLQQSYYVQKLLDADIDKRDELRSIMEKVNSPWSAVPCSGGGGDKIANALGMLEELEQQISADIKRLSDVLTINRMLIDSLDNYNHRIVLTKRYVNFEPWPVIARDMHYDRRTIIRISQAALECLAAKK</sequence>
<name>A0A644VJA3_9ZZZZ</name>
<comment type="caution">
    <text evidence="1">The sequence shown here is derived from an EMBL/GenBank/DDBJ whole genome shotgun (WGS) entry which is preliminary data.</text>
</comment>
<evidence type="ECO:0000313" key="1">
    <source>
        <dbReference type="EMBL" id="MPL91391.1"/>
    </source>
</evidence>
<protein>
    <submittedName>
        <fullName evidence="1">Uncharacterized protein</fullName>
    </submittedName>
</protein>
<dbReference type="EMBL" id="VSSQ01000328">
    <property type="protein sequence ID" value="MPL91391.1"/>
    <property type="molecule type" value="Genomic_DNA"/>
</dbReference>
<dbReference type="AlphaFoldDB" id="A0A644VJA3"/>
<reference evidence="1" key="1">
    <citation type="submission" date="2019-08" db="EMBL/GenBank/DDBJ databases">
        <authorList>
            <person name="Kucharzyk K."/>
            <person name="Murdoch R.W."/>
            <person name="Higgins S."/>
            <person name="Loffler F."/>
        </authorList>
    </citation>
    <scope>NUCLEOTIDE SEQUENCE</scope>
</reference>
<gene>
    <name evidence="1" type="ORF">SDC9_37459</name>
</gene>
<organism evidence="1">
    <name type="scientific">bioreactor metagenome</name>
    <dbReference type="NCBI Taxonomy" id="1076179"/>
    <lineage>
        <taxon>unclassified sequences</taxon>
        <taxon>metagenomes</taxon>
        <taxon>ecological metagenomes</taxon>
    </lineage>
</organism>